<dbReference type="GO" id="GO:0004857">
    <property type="term" value="F:enzyme inhibitor activity"/>
    <property type="evidence" value="ECO:0007669"/>
    <property type="project" value="InterPro"/>
</dbReference>
<dbReference type="AlphaFoldDB" id="A0AAE0E867"/>
<keyword evidence="2" id="KW-1185">Reference proteome</keyword>
<gene>
    <name evidence="1" type="ORF">Dsin_012454</name>
</gene>
<evidence type="ECO:0000313" key="2">
    <source>
        <dbReference type="Proteomes" id="UP001281410"/>
    </source>
</evidence>
<comment type="caution">
    <text evidence="1">The sequence shown here is derived from an EMBL/GenBank/DDBJ whole genome shotgun (WGS) entry which is preliminary data.</text>
</comment>
<sequence>MQCLESDPKSEKVDKFGIALIIINCMSNNSRTAMYNFTNIVKNIMDKDMKMAVTEDCVGKYPEVIGNVSKVNNLLKNREFDQAVDALSNAIASEHYCYEGISKFKLVFPDLWIYYGIRVYEELSDGVMRMIDHFM</sequence>
<dbReference type="SUPFAM" id="SSF101148">
    <property type="entry name" value="Plant invertase/pectin methylesterase inhibitor"/>
    <property type="match status" value="1"/>
</dbReference>
<dbReference type="NCBIfam" id="TIGR01614">
    <property type="entry name" value="PME_inhib"/>
    <property type="match status" value="1"/>
</dbReference>
<dbReference type="Proteomes" id="UP001281410">
    <property type="component" value="Unassembled WGS sequence"/>
</dbReference>
<dbReference type="InterPro" id="IPR006501">
    <property type="entry name" value="Pectinesterase_inhib_dom"/>
</dbReference>
<dbReference type="Gene3D" id="1.20.140.40">
    <property type="entry name" value="Invertase/pectin methylesterase inhibitor family protein"/>
    <property type="match status" value="1"/>
</dbReference>
<proteinExistence type="predicted"/>
<name>A0AAE0E867_9ROSI</name>
<evidence type="ECO:0000313" key="1">
    <source>
        <dbReference type="EMBL" id="KAK3218484.1"/>
    </source>
</evidence>
<dbReference type="InterPro" id="IPR035513">
    <property type="entry name" value="Invertase/methylesterase_inhib"/>
</dbReference>
<protein>
    <submittedName>
        <fullName evidence="1">Uncharacterized protein</fullName>
    </submittedName>
</protein>
<accession>A0AAE0E867</accession>
<organism evidence="1 2">
    <name type="scientific">Dipteronia sinensis</name>
    <dbReference type="NCBI Taxonomy" id="43782"/>
    <lineage>
        <taxon>Eukaryota</taxon>
        <taxon>Viridiplantae</taxon>
        <taxon>Streptophyta</taxon>
        <taxon>Embryophyta</taxon>
        <taxon>Tracheophyta</taxon>
        <taxon>Spermatophyta</taxon>
        <taxon>Magnoliopsida</taxon>
        <taxon>eudicotyledons</taxon>
        <taxon>Gunneridae</taxon>
        <taxon>Pentapetalae</taxon>
        <taxon>rosids</taxon>
        <taxon>malvids</taxon>
        <taxon>Sapindales</taxon>
        <taxon>Sapindaceae</taxon>
        <taxon>Hippocastanoideae</taxon>
        <taxon>Acereae</taxon>
        <taxon>Dipteronia</taxon>
    </lineage>
</organism>
<dbReference type="EMBL" id="JANJYJ010000004">
    <property type="protein sequence ID" value="KAK3218484.1"/>
    <property type="molecule type" value="Genomic_DNA"/>
</dbReference>
<reference evidence="1" key="1">
    <citation type="journal article" date="2023" name="Plant J.">
        <title>Genome sequences and population genomics provide insights into the demographic history, inbreeding, and mutation load of two 'living fossil' tree species of Dipteronia.</title>
        <authorList>
            <person name="Feng Y."/>
            <person name="Comes H.P."/>
            <person name="Chen J."/>
            <person name="Zhu S."/>
            <person name="Lu R."/>
            <person name="Zhang X."/>
            <person name="Li P."/>
            <person name="Qiu J."/>
            <person name="Olsen K.M."/>
            <person name="Qiu Y."/>
        </authorList>
    </citation>
    <scope>NUCLEOTIDE SEQUENCE</scope>
    <source>
        <strain evidence="1">NBL</strain>
    </source>
</reference>